<proteinExistence type="predicted"/>
<dbReference type="EMBL" id="CAXHTB010000022">
    <property type="protein sequence ID" value="CAL0329856.1"/>
    <property type="molecule type" value="Genomic_DNA"/>
</dbReference>
<evidence type="ECO:0000313" key="3">
    <source>
        <dbReference type="Proteomes" id="UP001497480"/>
    </source>
</evidence>
<keyword evidence="3" id="KW-1185">Reference proteome</keyword>
<dbReference type="Proteomes" id="UP001497480">
    <property type="component" value="Unassembled WGS sequence"/>
</dbReference>
<dbReference type="AlphaFoldDB" id="A0AAV1Y787"/>
<organism evidence="2 3">
    <name type="scientific">Lupinus luteus</name>
    <name type="common">European yellow lupine</name>
    <dbReference type="NCBI Taxonomy" id="3873"/>
    <lineage>
        <taxon>Eukaryota</taxon>
        <taxon>Viridiplantae</taxon>
        <taxon>Streptophyta</taxon>
        <taxon>Embryophyta</taxon>
        <taxon>Tracheophyta</taxon>
        <taxon>Spermatophyta</taxon>
        <taxon>Magnoliopsida</taxon>
        <taxon>eudicotyledons</taxon>
        <taxon>Gunneridae</taxon>
        <taxon>Pentapetalae</taxon>
        <taxon>rosids</taxon>
        <taxon>fabids</taxon>
        <taxon>Fabales</taxon>
        <taxon>Fabaceae</taxon>
        <taxon>Papilionoideae</taxon>
        <taxon>50 kb inversion clade</taxon>
        <taxon>genistoids sensu lato</taxon>
        <taxon>core genistoids</taxon>
        <taxon>Genisteae</taxon>
        <taxon>Lupinus</taxon>
    </lineage>
</organism>
<dbReference type="GO" id="GO:0071006">
    <property type="term" value="C:U2-type catalytic step 1 spliceosome"/>
    <property type="evidence" value="ECO:0007669"/>
    <property type="project" value="TreeGrafter"/>
</dbReference>
<feature type="region of interest" description="Disordered" evidence="1">
    <location>
        <begin position="86"/>
        <end position="109"/>
    </location>
</feature>
<dbReference type="PANTHER" id="PTHR12111:SF1">
    <property type="entry name" value="SPLICING FACTOR YJU2"/>
    <property type="match status" value="1"/>
</dbReference>
<evidence type="ECO:0000313" key="2">
    <source>
        <dbReference type="EMBL" id="CAL0329856.1"/>
    </source>
</evidence>
<dbReference type="GO" id="GO:0000398">
    <property type="term" value="P:mRNA splicing, via spliceosome"/>
    <property type="evidence" value="ECO:0007669"/>
    <property type="project" value="InterPro"/>
</dbReference>
<evidence type="ECO:0008006" key="4">
    <source>
        <dbReference type="Google" id="ProtNLM"/>
    </source>
</evidence>
<dbReference type="Pfam" id="PF04502">
    <property type="entry name" value="Saf4_Yju2"/>
    <property type="match status" value="1"/>
</dbReference>
<comment type="caution">
    <text evidence="2">The sequence shown here is derived from an EMBL/GenBank/DDBJ whole genome shotgun (WGS) entry which is preliminary data.</text>
</comment>
<dbReference type="PANTHER" id="PTHR12111">
    <property type="entry name" value="SPLICING FACTOR YJU2"/>
    <property type="match status" value="1"/>
</dbReference>
<name>A0AAV1Y787_LUPLU</name>
<dbReference type="InterPro" id="IPR007590">
    <property type="entry name" value="Saf4/Yju2"/>
</dbReference>
<protein>
    <recommendedName>
        <fullName evidence="4">CWC16 protein</fullName>
    </recommendedName>
</protein>
<accession>A0AAV1Y787</accession>
<reference evidence="2 3" key="1">
    <citation type="submission" date="2024-03" db="EMBL/GenBank/DDBJ databases">
        <authorList>
            <person name="Martinez-Hernandez J."/>
        </authorList>
    </citation>
    <scope>NUCLEOTIDE SEQUENCE [LARGE SCALE GENOMIC DNA]</scope>
</reference>
<sequence length="124" mass="14465">MGERVLHTYYPPDFDPAKLPRARRPKNQQIKVRMMLPMSIRCNTCDNYIYKGTKFNSRKEDVIGEEKRLEEEDEKLIKSVVFHRQKKSEDLPGNANDAQTKATLDDSSKQDKFPCLKTLFRLSG</sequence>
<gene>
    <name evidence="2" type="ORF">LLUT_LOCUS30916</name>
</gene>
<evidence type="ECO:0000256" key="1">
    <source>
        <dbReference type="SAM" id="MobiDB-lite"/>
    </source>
</evidence>